<keyword evidence="7" id="KW-1185">Reference proteome</keyword>
<feature type="transmembrane region" description="Helical" evidence="4">
    <location>
        <begin position="2241"/>
        <end position="2260"/>
    </location>
</feature>
<dbReference type="PANTHER" id="PTHR38934:SF6">
    <property type="entry name" value="CHROMOSOME UNDETERMINED SCAFFOLD_176, WHOLE GENOME SHOTGUN SEQUENCE"/>
    <property type="match status" value="1"/>
</dbReference>
<feature type="transmembrane region" description="Helical" evidence="4">
    <location>
        <begin position="2213"/>
        <end position="2229"/>
    </location>
</feature>
<evidence type="ECO:0000313" key="6">
    <source>
        <dbReference type="EMBL" id="CAD8093432.1"/>
    </source>
</evidence>
<feature type="signal peptide" evidence="5">
    <location>
        <begin position="1"/>
        <end position="21"/>
    </location>
</feature>
<feature type="transmembrane region" description="Helical" evidence="4">
    <location>
        <begin position="2135"/>
        <end position="2159"/>
    </location>
</feature>
<dbReference type="Pfam" id="PF01508">
    <property type="entry name" value="Paramecium_SA"/>
    <property type="match status" value="11"/>
</dbReference>
<accession>A0A8S1NMM4</accession>
<dbReference type="OrthoDB" id="300641at2759"/>
<dbReference type="PANTHER" id="PTHR38934">
    <property type="entry name" value="HYPHALLY REGULATED CELL WALL PROTEIN 1"/>
    <property type="match status" value="1"/>
</dbReference>
<feature type="transmembrane region" description="Helical" evidence="4">
    <location>
        <begin position="2266"/>
        <end position="2294"/>
    </location>
</feature>
<dbReference type="EMBL" id="CAJJDN010000060">
    <property type="protein sequence ID" value="CAD8093432.1"/>
    <property type="molecule type" value="Genomic_DNA"/>
</dbReference>
<evidence type="ECO:0000313" key="7">
    <source>
        <dbReference type="Proteomes" id="UP000692954"/>
    </source>
</evidence>
<reference evidence="6" key="1">
    <citation type="submission" date="2021-01" db="EMBL/GenBank/DDBJ databases">
        <authorList>
            <consortium name="Genoscope - CEA"/>
            <person name="William W."/>
        </authorList>
    </citation>
    <scope>NUCLEOTIDE SEQUENCE</scope>
</reference>
<comment type="caution">
    <text evidence="6">The sequence shown here is derived from an EMBL/GenBank/DDBJ whole genome shotgun (WGS) entry which is preliminary data.</text>
</comment>
<keyword evidence="4" id="KW-0472">Membrane</keyword>
<keyword evidence="3" id="KW-1015">Disulfide bond</keyword>
<evidence type="ECO:0000256" key="3">
    <source>
        <dbReference type="ARBA" id="ARBA00023157"/>
    </source>
</evidence>
<dbReference type="NCBIfam" id="TIGR02232">
    <property type="entry name" value="myxo_disulf_rpt"/>
    <property type="match status" value="2"/>
</dbReference>
<feature type="transmembrane region" description="Helical" evidence="4">
    <location>
        <begin position="2101"/>
        <end position="2123"/>
    </location>
</feature>
<evidence type="ECO:0000256" key="2">
    <source>
        <dbReference type="ARBA" id="ARBA00022737"/>
    </source>
</evidence>
<keyword evidence="1 5" id="KW-0732">Signal</keyword>
<evidence type="ECO:0000256" key="1">
    <source>
        <dbReference type="ARBA" id="ARBA00022729"/>
    </source>
</evidence>
<proteinExistence type="predicted"/>
<keyword evidence="2" id="KW-0677">Repeat</keyword>
<keyword evidence="4" id="KW-1133">Transmembrane helix</keyword>
<evidence type="ECO:0000256" key="4">
    <source>
        <dbReference type="SAM" id="Phobius"/>
    </source>
</evidence>
<dbReference type="InterPro" id="IPR011936">
    <property type="entry name" value="Myxo_disulph_rpt"/>
</dbReference>
<organism evidence="6 7">
    <name type="scientific">Paramecium sonneborni</name>
    <dbReference type="NCBI Taxonomy" id="65129"/>
    <lineage>
        <taxon>Eukaryota</taxon>
        <taxon>Sar</taxon>
        <taxon>Alveolata</taxon>
        <taxon>Ciliophora</taxon>
        <taxon>Intramacronucleata</taxon>
        <taxon>Oligohymenophorea</taxon>
        <taxon>Peniculida</taxon>
        <taxon>Parameciidae</taxon>
        <taxon>Paramecium</taxon>
    </lineage>
</organism>
<keyword evidence="4" id="KW-0812">Transmembrane</keyword>
<dbReference type="InterPro" id="IPR002895">
    <property type="entry name" value="Paramecium_SA"/>
</dbReference>
<feature type="chain" id="PRO_5035830187" evidence="5">
    <location>
        <begin position="22"/>
        <end position="2333"/>
    </location>
</feature>
<sequence>MIQQKFNRLIVFLLLLQSALCEQTSKICVCGHIQNQDICQKSSICIWNNEKCILKLGSMYLKSQQDSNQCQNYGHEECRKLQHCGFHLGKCVDFQGCSIYHKNNCQSASFQCVSDGQICIEIRDCNNYKSQIECNNKSKKGNFCVWKKMEELKCQEVQKCEDLPIYLSDHKGCNEALEGCTVNNIGQGCINQMESCTDYMQENQCYTTLNTKQICFWQYGRGKCLEKKCDNFGYKTDYECKSQLNECTTNGIHCVIRTTCKNAKSEAGCITDNLGNKCQYYQGECQNKTCYTALKIINNYRQCQDYDRTLDCVTSENGGCKNRPSICSGYVGEEDCCSIKDQGCIWINQQCELKQCYHAPPQYTHSECKLFGSCMGKLEGGCIAIPQKCEEIYQQGGCDENLLGQKCIWLNHQCILLSCNQLKLPNYSSNQACQLESPNCIINIQQFGCVDYICDNVSEEKDCTVDSKGNHCLLSPRCVQKQCDTAPFTFNSKQQCEDWMPECTINIFSQSTIQVVAGCIKKFQQCQLYQKEQCFSTIQDYICRWDISSNKCEDEVCSGADPSDYKTNEDCFNFKIASQKCVIGDSGLGCRKWPTSCSDMKIELQCNLNLENGEECFWSGTICKIKECSDASINLYKNNIECQKWMNNCIYNPQQRKCEKRLEYKKCNSSNSSMFNNHQECFAWNQNCTVVDNFNSEGCEKKKDNCSLYLVEQVCKSTIFGGSCYWDNHNQQCKDIDSSFSCQIEGISDLTHENCESFNSKCTIANITKDCVELQKECYLYKSKLECNINYNQQPCFWNDSDKKCKNLECVDNQTATTESECLNWRRNQQCILTLNQDGSAGKGCQNTPYSCSEITNPFKCNFTLTRQRKRCLYINKICQEVLCNTCENITQSKSNEECQSYNINCILKQSQQGCYCPLNCTNLSLSSCSSVKMSFNQVCYFNRTCNQKIYYWQPRRYCDQKNSSNQLTDQICYDWKYDCVLENKRCVKFDSQEIKLNYQCAQYQDYQWSSGKCKNIGDINCHENTTAVTNLECQLISSICGLNYIKGKGCAFIKCKSDQILKQSQCNSRHTIDGLGCIFNNGNCVSKLCSQYYDQSSCQIRYGYYKDDILLKCYWCNEICSNNNTCDTLIQGSPQEHSDCNKLNFLKTISVGNIMCTLKKASCSDYLYETGCQVTTDGIKCFWQNSICKNYCDAQDVSPLSNIICFQFHNQCMYQNNQCVLLNCTQLDQHNCSDLSQKCFWDGNNCLEIKSCQEFKNQSLCKVNYFQAPCFWDDINSKCIEKECSNIKVIPTSDMECDNWLKNCKFDSNSLTCVEQCESADNSYKSHQQCESYYPSKRCTLKVGLIQCVDLPQSCSLAKEPQCFQDSKGNECYYSTSKNKCVDLTCLVLEMQTHFDCNQRFKNCTVNKTLNGCQILDDCYNYEVKDQCYINNSFQECQWISHKNSCTLKQCSTAQLNDYSVQSCQQYFGKQCTVNQFFNGCIQASNNCNEYSHNQCISGLMINIKEISCFWDESKIQCVEYICENGPLATQTHNQCVEFMSSCQKGGCKQKSCFDYQYSEDQDCAQLFDDKRCASNGKSCIFRQQCEEVSSKDLCTFDLNLKPCDWLDGTCVQKKSCNNIVSKELCNVDVDDQNCVWDDVLNQCFSEQCIGFCGDGIIQINGEQCDDGNYLPYDGCYLCQFHCSYGCLECDQGQGCKKCDNQFILINETDTCQENQVLNDEIEDINEQVIIEIASLRCIENQILIGFQCVSQCGNGILNSKYEQCDDGNQIGGDGCSSVCSEEDLYQCQNYENSTSVCSYILPPDFILVSFSSKTNQTQLISLSFTQDVKLMSDLNFEEIAVISIIPETHAPINVKPIVNLSTTLNNPLYEITVEFIEPVKNSVLQIELAQSIIKNQFELDLVRKQIQISLGNPFVISETTKQKVTQIMLLNDIMIYSMIGISGLSLLTGNAIMFFNLLDLLQSLSYIKYMQYSFPPHLMQFLNTYTKVSLQPILERFQIEELFRSLNGGSLPFKSTSQSTQIQANPLNQFYLLNAQGCYFSILCSLAAYFISILLSSKKVLLFQRILYDKFKSNYTYLRFNTFYYTTIQKFCMKFRNEYFSFGIFKVYLAILHQLFFSVLLQFPDYSFNSPLMILNSVNAIIGLILISYFSLQLLSITQSKIKDKKKWKYFYQDSLPHFWAVNYKSFQIYKIMIYIFLIVEAINYPEIQSILLSMSSVFYLGYLFKFKPLQSQYEYIKLILREILFALITGSFLIYSFDIEQNYLILIGWIHICCFSLMLISNLSVDLIECIKNAWMNYKRKKELLELKEQKKFYVNKLQKFIKIDLITQN</sequence>
<name>A0A8S1NMM4_9CILI</name>
<dbReference type="Proteomes" id="UP000692954">
    <property type="component" value="Unassembled WGS sequence"/>
</dbReference>
<protein>
    <submittedName>
        <fullName evidence="6">Uncharacterized protein</fullName>
    </submittedName>
</protein>
<gene>
    <name evidence="6" type="ORF">PSON_ATCC_30995.1.T0600279</name>
</gene>
<dbReference type="SMART" id="SM00639">
    <property type="entry name" value="PSA"/>
    <property type="match status" value="18"/>
</dbReference>
<evidence type="ECO:0000256" key="5">
    <source>
        <dbReference type="SAM" id="SignalP"/>
    </source>
</evidence>